<proteinExistence type="predicted"/>
<keyword evidence="2" id="KW-0472">Membrane</keyword>
<evidence type="ECO:0008006" key="5">
    <source>
        <dbReference type="Google" id="ProtNLM"/>
    </source>
</evidence>
<dbReference type="InterPro" id="IPR021903">
    <property type="entry name" value="DUF3515"/>
</dbReference>
<dbReference type="OrthoDB" id="4422435at2"/>
<evidence type="ECO:0000256" key="2">
    <source>
        <dbReference type="SAM" id="Phobius"/>
    </source>
</evidence>
<organism evidence="3 4">
    <name type="scientific">Corynebacterium oculi</name>
    <dbReference type="NCBI Taxonomy" id="1544416"/>
    <lineage>
        <taxon>Bacteria</taxon>
        <taxon>Bacillati</taxon>
        <taxon>Actinomycetota</taxon>
        <taxon>Actinomycetes</taxon>
        <taxon>Mycobacteriales</taxon>
        <taxon>Corynebacteriaceae</taxon>
        <taxon>Corynebacterium</taxon>
    </lineage>
</organism>
<dbReference type="EMBL" id="LKST01000003">
    <property type="protein sequence ID" value="KQB83862.1"/>
    <property type="molecule type" value="Genomic_DNA"/>
</dbReference>
<evidence type="ECO:0000256" key="1">
    <source>
        <dbReference type="SAM" id="MobiDB-lite"/>
    </source>
</evidence>
<keyword evidence="4" id="KW-1185">Reference proteome</keyword>
<keyword evidence="2" id="KW-0812">Transmembrane</keyword>
<feature type="compositionally biased region" description="Polar residues" evidence="1">
    <location>
        <begin position="16"/>
        <end position="29"/>
    </location>
</feature>
<reference evidence="3 4" key="1">
    <citation type="submission" date="2015-10" db="EMBL/GenBank/DDBJ databases">
        <title>Corynebacteirum lowii and Corynebacterium oculi species nova, derived from human clinical disease and and emended description of Corynebacterium mastiditis.</title>
        <authorList>
            <person name="Bernard K."/>
            <person name="Pacheco A.L."/>
            <person name="Mcdougall C."/>
            <person name="Burtx T."/>
            <person name="Weibe D."/>
            <person name="Tyler S."/>
            <person name="Olson A.B."/>
            <person name="Cnockaert M."/>
            <person name="Eguchi H."/>
            <person name="Kuwahara T."/>
            <person name="Nakayama-Imaohji H."/>
            <person name="Boudewijins M."/>
            <person name="Van Hoecke F."/>
            <person name="Bernier A.-M."/>
            <person name="Vandamme P."/>
        </authorList>
    </citation>
    <scope>NUCLEOTIDE SEQUENCE [LARGE SCALE GENOMIC DNA]</scope>
    <source>
        <strain evidence="3 4">NML 130210</strain>
    </source>
</reference>
<keyword evidence="2" id="KW-1133">Transmembrane helix</keyword>
<feature type="transmembrane region" description="Helical" evidence="2">
    <location>
        <begin position="37"/>
        <end position="59"/>
    </location>
</feature>
<dbReference type="PATRIC" id="fig|1544416.3.peg.1935"/>
<dbReference type="AlphaFoldDB" id="A0A0Q0UBZ0"/>
<dbReference type="RefSeq" id="WP_082422262.1">
    <property type="nucleotide sequence ID" value="NZ_LKST01000003.1"/>
</dbReference>
<evidence type="ECO:0000313" key="3">
    <source>
        <dbReference type="EMBL" id="KQB83862.1"/>
    </source>
</evidence>
<name>A0A0Q0UBZ0_9CORY</name>
<dbReference type="Proteomes" id="UP000050517">
    <property type="component" value="Unassembled WGS sequence"/>
</dbReference>
<gene>
    <name evidence="3" type="ORF">Cocul_01938</name>
</gene>
<comment type="caution">
    <text evidence="3">The sequence shown here is derived from an EMBL/GenBank/DDBJ whole genome shotgun (WGS) entry which is preliminary data.</text>
</comment>
<sequence length="315" mass="32965">MSDVDSTESAEGAEHTGNTVSTATPARTSPEFSRTPIYLALILAIVAVLGAIIGARVVFEGAANQPVALSTIDAPEAESPACRDLLGSLPDEIDGFKRADLADPAPAGAAAWARTSQDRVTLRCGVHFPEQYTRVSETETIDGVRWLQVSDSETDLSTWYAVNRGPTVAITAEGLNPTEAVSAAVSALPEQHRDPHPLPLDDAATPEAERCARLMDRLPEALGDHALREKNQAKAVWTAPGGDPIDLACGVDMPAGYAAGEQLTQIDEVPWLNDDGVFYALGREAIVAATVPPSVGNAPLVDLSAAITANLAAAE</sequence>
<accession>A0A0Q0UBZ0</accession>
<dbReference type="STRING" id="1544416.Cocul_01938"/>
<evidence type="ECO:0000313" key="4">
    <source>
        <dbReference type="Proteomes" id="UP000050517"/>
    </source>
</evidence>
<dbReference type="Pfam" id="PF12028">
    <property type="entry name" value="DUF3515"/>
    <property type="match status" value="1"/>
</dbReference>
<feature type="region of interest" description="Disordered" evidence="1">
    <location>
        <begin position="1"/>
        <end position="29"/>
    </location>
</feature>
<protein>
    <recommendedName>
        <fullName evidence="5">DUF3515 domain-containing protein</fullName>
    </recommendedName>
</protein>